<dbReference type="AlphaFoldDB" id="A0A1F4PZH1"/>
<evidence type="ECO:0000259" key="2">
    <source>
        <dbReference type="SMART" id="SM00909"/>
    </source>
</evidence>
<dbReference type="SMART" id="SM00909">
    <property type="entry name" value="Germane"/>
    <property type="match status" value="1"/>
</dbReference>
<dbReference type="Proteomes" id="UP000178724">
    <property type="component" value="Unassembled WGS sequence"/>
</dbReference>
<protein>
    <recommendedName>
        <fullName evidence="2">GerMN domain-containing protein</fullName>
    </recommendedName>
</protein>
<sequence>MKSKRLKIDLKRFAPFVVAVLLAGGLISFWLWQAQSRPEGLSVYFVKGDQLIAVNRPIKADVPLLEQALAALLAGPSEDERGRGMTTHIPAGVKVKHIKLERKMAIIDLSRELENYGGGSARLEGMIAQIVYTMTGVPGIDKVWIWVEGEKEVVLGGEGFVLDRPLGRQDLGN</sequence>
<feature type="transmembrane region" description="Helical" evidence="1">
    <location>
        <begin position="12"/>
        <end position="32"/>
    </location>
</feature>
<dbReference type="EMBL" id="METM01000031">
    <property type="protein sequence ID" value="OGB89000.1"/>
    <property type="molecule type" value="Genomic_DNA"/>
</dbReference>
<evidence type="ECO:0000313" key="4">
    <source>
        <dbReference type="Proteomes" id="UP000178724"/>
    </source>
</evidence>
<evidence type="ECO:0000256" key="1">
    <source>
        <dbReference type="SAM" id="Phobius"/>
    </source>
</evidence>
<keyword evidence="1" id="KW-1133">Transmembrane helix</keyword>
<dbReference type="Pfam" id="PF10646">
    <property type="entry name" value="Germane"/>
    <property type="match status" value="1"/>
</dbReference>
<comment type="caution">
    <text evidence="3">The sequence shown here is derived from an EMBL/GenBank/DDBJ whole genome shotgun (WGS) entry which is preliminary data.</text>
</comment>
<keyword evidence="1" id="KW-0812">Transmembrane</keyword>
<dbReference type="InterPro" id="IPR019606">
    <property type="entry name" value="GerMN"/>
</dbReference>
<reference evidence="3 4" key="1">
    <citation type="journal article" date="2016" name="Nat. Commun.">
        <title>Thousands of microbial genomes shed light on interconnected biogeochemical processes in an aquifer system.</title>
        <authorList>
            <person name="Anantharaman K."/>
            <person name="Brown C.T."/>
            <person name="Hug L.A."/>
            <person name="Sharon I."/>
            <person name="Castelle C.J."/>
            <person name="Probst A.J."/>
            <person name="Thomas B.C."/>
            <person name="Singh A."/>
            <person name="Wilkins M.J."/>
            <person name="Karaoz U."/>
            <person name="Brodie E.L."/>
            <person name="Williams K.H."/>
            <person name="Hubbard S.S."/>
            <person name="Banfield J.F."/>
        </authorList>
    </citation>
    <scope>NUCLEOTIDE SEQUENCE [LARGE SCALE GENOMIC DNA]</scope>
</reference>
<keyword evidence="1" id="KW-0472">Membrane</keyword>
<proteinExistence type="predicted"/>
<evidence type="ECO:0000313" key="3">
    <source>
        <dbReference type="EMBL" id="OGB89000.1"/>
    </source>
</evidence>
<name>A0A1F4PZH1_UNCSA</name>
<organism evidence="3 4">
    <name type="scientific">candidate division WOR-1 bacterium RIFCSPHIGHO2_01_FULL_53_15</name>
    <dbReference type="NCBI Taxonomy" id="1802564"/>
    <lineage>
        <taxon>Bacteria</taxon>
        <taxon>Bacillati</taxon>
        <taxon>Saganbacteria</taxon>
    </lineage>
</organism>
<gene>
    <name evidence="3" type="ORF">A2625_04665</name>
</gene>
<feature type="domain" description="GerMN" evidence="2">
    <location>
        <begin position="65"/>
        <end position="156"/>
    </location>
</feature>
<accession>A0A1F4PZH1</accession>